<evidence type="ECO:0000313" key="1">
    <source>
        <dbReference type="EMBL" id="JAH09320.1"/>
    </source>
</evidence>
<protein>
    <submittedName>
        <fullName evidence="1">Uncharacterized protein</fullName>
    </submittedName>
</protein>
<accession>A0A0E9PZ31</accession>
<organism evidence="1">
    <name type="scientific">Anguilla anguilla</name>
    <name type="common">European freshwater eel</name>
    <name type="synonym">Muraena anguilla</name>
    <dbReference type="NCBI Taxonomy" id="7936"/>
    <lineage>
        <taxon>Eukaryota</taxon>
        <taxon>Metazoa</taxon>
        <taxon>Chordata</taxon>
        <taxon>Craniata</taxon>
        <taxon>Vertebrata</taxon>
        <taxon>Euteleostomi</taxon>
        <taxon>Actinopterygii</taxon>
        <taxon>Neopterygii</taxon>
        <taxon>Teleostei</taxon>
        <taxon>Anguilliformes</taxon>
        <taxon>Anguillidae</taxon>
        <taxon>Anguilla</taxon>
    </lineage>
</organism>
<name>A0A0E9PZ31_ANGAN</name>
<sequence>MCSYSHCCVLQNPIVYFSVITGAGMVIEILVQIKIQCTIVLLVTG</sequence>
<dbReference type="EMBL" id="GBXM01099257">
    <property type="protein sequence ID" value="JAH09320.1"/>
    <property type="molecule type" value="Transcribed_RNA"/>
</dbReference>
<dbReference type="AlphaFoldDB" id="A0A0E9PZ31"/>
<reference evidence="1" key="2">
    <citation type="journal article" date="2015" name="Fish Shellfish Immunol.">
        <title>Early steps in the European eel (Anguilla anguilla)-Vibrio vulnificus interaction in the gills: Role of the RtxA13 toxin.</title>
        <authorList>
            <person name="Callol A."/>
            <person name="Pajuelo D."/>
            <person name="Ebbesson L."/>
            <person name="Teles M."/>
            <person name="MacKenzie S."/>
            <person name="Amaro C."/>
        </authorList>
    </citation>
    <scope>NUCLEOTIDE SEQUENCE</scope>
</reference>
<reference evidence="1" key="1">
    <citation type="submission" date="2014-11" db="EMBL/GenBank/DDBJ databases">
        <authorList>
            <person name="Amaro Gonzalez C."/>
        </authorList>
    </citation>
    <scope>NUCLEOTIDE SEQUENCE</scope>
</reference>
<proteinExistence type="predicted"/>